<comment type="caution">
    <text evidence="3">Lacks conserved residue(s) required for the propagation of feature annotation.</text>
</comment>
<evidence type="ECO:0000256" key="1">
    <source>
        <dbReference type="ARBA" id="ARBA00022679"/>
    </source>
</evidence>
<dbReference type="AlphaFoldDB" id="A0A518BT87"/>
<dbReference type="Gene3D" id="3.40.50.2300">
    <property type="match status" value="1"/>
</dbReference>
<keyword evidence="2" id="KW-0418">Kinase</keyword>
<dbReference type="Gene3D" id="3.30.450.40">
    <property type="match status" value="1"/>
</dbReference>
<name>A0A518BT87_9BACT</name>
<dbReference type="KEGG" id="mcad:Pan265_00060"/>
<dbReference type="SUPFAM" id="SSF52172">
    <property type="entry name" value="CheY-like"/>
    <property type="match status" value="1"/>
</dbReference>
<reference evidence="5 6" key="1">
    <citation type="submission" date="2019-02" db="EMBL/GenBank/DDBJ databases">
        <title>Deep-cultivation of Planctomycetes and their phenomic and genomic characterization uncovers novel biology.</title>
        <authorList>
            <person name="Wiegand S."/>
            <person name="Jogler M."/>
            <person name="Boedeker C."/>
            <person name="Pinto D."/>
            <person name="Vollmers J."/>
            <person name="Rivas-Marin E."/>
            <person name="Kohn T."/>
            <person name="Peeters S.H."/>
            <person name="Heuer A."/>
            <person name="Rast P."/>
            <person name="Oberbeckmann S."/>
            <person name="Bunk B."/>
            <person name="Jeske O."/>
            <person name="Meyerdierks A."/>
            <person name="Storesund J.E."/>
            <person name="Kallscheuer N."/>
            <person name="Luecker S."/>
            <person name="Lage O.M."/>
            <person name="Pohl T."/>
            <person name="Merkel B.J."/>
            <person name="Hornburger P."/>
            <person name="Mueller R.-W."/>
            <person name="Bruemmer F."/>
            <person name="Labrenz M."/>
            <person name="Spormann A.M."/>
            <person name="Op den Camp H."/>
            <person name="Overmann J."/>
            <person name="Amann R."/>
            <person name="Jetten M.S.M."/>
            <person name="Mascher T."/>
            <person name="Medema M.H."/>
            <person name="Devos D.P."/>
            <person name="Kaster A.-K."/>
            <person name="Ovreas L."/>
            <person name="Rohde M."/>
            <person name="Galperin M.Y."/>
            <person name="Jogler C."/>
        </authorList>
    </citation>
    <scope>NUCLEOTIDE SEQUENCE [LARGE SCALE GENOMIC DNA]</scope>
    <source>
        <strain evidence="5 6">Pan265</strain>
    </source>
</reference>
<dbReference type="SUPFAM" id="SSF55781">
    <property type="entry name" value="GAF domain-like"/>
    <property type="match status" value="1"/>
</dbReference>
<evidence type="ECO:0000259" key="4">
    <source>
        <dbReference type="PROSITE" id="PS50110"/>
    </source>
</evidence>
<keyword evidence="6" id="KW-1185">Reference proteome</keyword>
<dbReference type="InterPro" id="IPR001789">
    <property type="entry name" value="Sig_transdc_resp-reg_receiver"/>
</dbReference>
<dbReference type="PROSITE" id="PS50110">
    <property type="entry name" value="RESPONSE_REGULATORY"/>
    <property type="match status" value="1"/>
</dbReference>
<evidence type="ECO:0000313" key="5">
    <source>
        <dbReference type="EMBL" id="QDU70184.1"/>
    </source>
</evidence>
<dbReference type="InterPro" id="IPR003018">
    <property type="entry name" value="GAF"/>
</dbReference>
<feature type="domain" description="Response regulatory" evidence="4">
    <location>
        <begin position="23"/>
        <end position="139"/>
    </location>
</feature>
<dbReference type="GO" id="GO:0016301">
    <property type="term" value="F:kinase activity"/>
    <property type="evidence" value="ECO:0007669"/>
    <property type="project" value="UniProtKB-KW"/>
</dbReference>
<keyword evidence="1" id="KW-0808">Transferase</keyword>
<dbReference type="EMBL" id="CP036280">
    <property type="protein sequence ID" value="QDU70184.1"/>
    <property type="molecule type" value="Genomic_DNA"/>
</dbReference>
<dbReference type="RefSeq" id="WP_145444153.1">
    <property type="nucleotide sequence ID" value="NZ_CP036280.1"/>
</dbReference>
<dbReference type="Proteomes" id="UP000320386">
    <property type="component" value="Chromosome"/>
</dbReference>
<gene>
    <name evidence="5" type="ORF">Pan265_00060</name>
</gene>
<proteinExistence type="predicted"/>
<dbReference type="Pfam" id="PF13492">
    <property type="entry name" value="GAF_3"/>
    <property type="match status" value="1"/>
</dbReference>
<evidence type="ECO:0000256" key="2">
    <source>
        <dbReference type="ARBA" id="ARBA00022777"/>
    </source>
</evidence>
<dbReference type="InterPro" id="IPR011006">
    <property type="entry name" value="CheY-like_superfamily"/>
</dbReference>
<dbReference type="OrthoDB" id="9802426at2"/>
<sequence>MVTHSSTTTRKGPRLAGARRPLALLLVDAPSQVSEALASAGTPEGRELSVERVETAAQARQSLDAGRYDVLVVRAELTDGTGLGVVAHAGQLKRRPQCVLIADDPTAEQTLAAMRTGVADVLPGSPDRACAEACLRRVLDRLQADRANSDRVRRLRKLCKKLNEARIEVSQQVDVLCSDLVTAYQELAVQMQHMVQSTEYGTVIREELDLEQLLRKTLEHVVEKSGATNAAIYLPSSADEFSVGGYVNVNPDAGEGASDILLDQIADRIPATMQGVEELVHLTDDDAIADWMGADECFLEGNELLAVPCRAEEETLSVLVLFRDRTMPYDERVLETVEAIAPLLGEALAKVIRVHHRHVADDYYEGEDDGDTLSF</sequence>
<accession>A0A518BT87</accession>
<dbReference type="InterPro" id="IPR029016">
    <property type="entry name" value="GAF-like_dom_sf"/>
</dbReference>
<dbReference type="GO" id="GO:0000160">
    <property type="term" value="P:phosphorelay signal transduction system"/>
    <property type="evidence" value="ECO:0007669"/>
    <property type="project" value="InterPro"/>
</dbReference>
<organism evidence="5 6">
    <name type="scientific">Mucisphaera calidilacus</name>
    <dbReference type="NCBI Taxonomy" id="2527982"/>
    <lineage>
        <taxon>Bacteria</taxon>
        <taxon>Pseudomonadati</taxon>
        <taxon>Planctomycetota</taxon>
        <taxon>Phycisphaerae</taxon>
        <taxon>Phycisphaerales</taxon>
        <taxon>Phycisphaeraceae</taxon>
        <taxon>Mucisphaera</taxon>
    </lineage>
</organism>
<protein>
    <recommendedName>
        <fullName evidence="4">Response regulatory domain-containing protein</fullName>
    </recommendedName>
</protein>
<evidence type="ECO:0000256" key="3">
    <source>
        <dbReference type="PROSITE-ProRule" id="PRU00169"/>
    </source>
</evidence>
<evidence type="ECO:0000313" key="6">
    <source>
        <dbReference type="Proteomes" id="UP000320386"/>
    </source>
</evidence>